<comment type="similarity">
    <text evidence="2">Belongs to the 5'-nucleotidase family.</text>
</comment>
<dbReference type="PROSITE" id="PS51257">
    <property type="entry name" value="PROKAR_LIPOPROTEIN"/>
    <property type="match status" value="1"/>
</dbReference>
<keyword evidence="2 5" id="KW-0378">Hydrolase</keyword>
<dbReference type="Proteomes" id="UP000057938">
    <property type="component" value="Chromosome"/>
</dbReference>
<dbReference type="InterPro" id="IPR036907">
    <property type="entry name" value="5'-Nucleotdase_C_sf"/>
</dbReference>
<evidence type="ECO:0000256" key="1">
    <source>
        <dbReference type="ARBA" id="ARBA00022729"/>
    </source>
</evidence>
<dbReference type="Pfam" id="PF00149">
    <property type="entry name" value="Metallophos"/>
    <property type="match status" value="1"/>
</dbReference>
<dbReference type="GO" id="GO:0008768">
    <property type="term" value="F:UDP-sugar diphosphatase activity"/>
    <property type="evidence" value="ECO:0007669"/>
    <property type="project" value="TreeGrafter"/>
</dbReference>
<evidence type="ECO:0000259" key="4">
    <source>
        <dbReference type="Pfam" id="PF02872"/>
    </source>
</evidence>
<dbReference type="GO" id="GO:0009166">
    <property type="term" value="P:nucleotide catabolic process"/>
    <property type="evidence" value="ECO:0007669"/>
    <property type="project" value="InterPro"/>
</dbReference>
<dbReference type="SUPFAM" id="SSF56300">
    <property type="entry name" value="Metallo-dependent phosphatases"/>
    <property type="match status" value="1"/>
</dbReference>
<dbReference type="Gene3D" id="3.90.780.10">
    <property type="entry name" value="5'-Nucleotidase, C-terminal domain"/>
    <property type="match status" value="1"/>
</dbReference>
<keyword evidence="1 2" id="KW-0732">Signal</keyword>
<dbReference type="PRINTS" id="PR01607">
    <property type="entry name" value="APYRASEFAMLY"/>
</dbReference>
<dbReference type="STRING" id="361183.AMC99_02311"/>
<dbReference type="PANTHER" id="PTHR11575">
    <property type="entry name" value="5'-NUCLEOTIDASE-RELATED"/>
    <property type="match status" value="1"/>
</dbReference>
<evidence type="ECO:0000256" key="2">
    <source>
        <dbReference type="RuleBase" id="RU362119"/>
    </source>
</evidence>
<dbReference type="Pfam" id="PF02872">
    <property type="entry name" value="5_nucleotid_C"/>
    <property type="match status" value="1"/>
</dbReference>
<feature type="signal peptide" evidence="2">
    <location>
        <begin position="1"/>
        <end position="28"/>
    </location>
</feature>
<evidence type="ECO:0000313" key="5">
    <source>
        <dbReference type="EMBL" id="ALE17586.1"/>
    </source>
</evidence>
<keyword evidence="6" id="KW-1185">Reference proteome</keyword>
<dbReference type="OrthoDB" id="9803927at2"/>
<evidence type="ECO:0000313" key="6">
    <source>
        <dbReference type="Proteomes" id="UP000057938"/>
    </source>
</evidence>
<gene>
    <name evidence="5" type="ORF">AMC99_02311</name>
</gene>
<dbReference type="InterPro" id="IPR004843">
    <property type="entry name" value="Calcineurin-like_PHP"/>
</dbReference>
<protein>
    <submittedName>
        <fullName evidence="5">5'-nucleotidase</fullName>
        <ecNumber evidence="5">3.1.3.5</ecNumber>
    </submittedName>
</protein>
<dbReference type="GO" id="GO:0030288">
    <property type="term" value="C:outer membrane-bounded periplasmic space"/>
    <property type="evidence" value="ECO:0007669"/>
    <property type="project" value="TreeGrafter"/>
</dbReference>
<dbReference type="GO" id="GO:0000166">
    <property type="term" value="F:nucleotide binding"/>
    <property type="evidence" value="ECO:0007669"/>
    <property type="project" value="UniProtKB-KW"/>
</dbReference>
<dbReference type="KEGG" id="aep:AMC99_02311"/>
<dbReference type="EMBL" id="CP012669">
    <property type="protein sequence ID" value="ALE17586.1"/>
    <property type="molecule type" value="Genomic_DNA"/>
</dbReference>
<organism evidence="5 6">
    <name type="scientific">Altererythrobacter epoxidivorans</name>
    <dbReference type="NCBI Taxonomy" id="361183"/>
    <lineage>
        <taxon>Bacteria</taxon>
        <taxon>Pseudomonadati</taxon>
        <taxon>Pseudomonadota</taxon>
        <taxon>Alphaproteobacteria</taxon>
        <taxon>Sphingomonadales</taxon>
        <taxon>Erythrobacteraceae</taxon>
        <taxon>Altererythrobacter</taxon>
    </lineage>
</organism>
<feature type="domain" description="5'-Nucleotidase C-terminal" evidence="4">
    <location>
        <begin position="374"/>
        <end position="531"/>
    </location>
</feature>
<dbReference type="InterPro" id="IPR029052">
    <property type="entry name" value="Metallo-depent_PP-like"/>
</dbReference>
<dbReference type="InterPro" id="IPR008334">
    <property type="entry name" value="5'-Nucleotdase_C"/>
</dbReference>
<name>A0A0M3TAZ3_9SPHN</name>
<dbReference type="PATRIC" id="fig|361183.4.peg.2269"/>
<dbReference type="Gene3D" id="3.60.21.10">
    <property type="match status" value="1"/>
</dbReference>
<dbReference type="PANTHER" id="PTHR11575:SF24">
    <property type="entry name" value="5'-NUCLEOTIDASE"/>
    <property type="match status" value="1"/>
</dbReference>
<dbReference type="EC" id="3.1.3.5" evidence="5"/>
<reference evidence="5 6" key="1">
    <citation type="submission" date="2015-09" db="EMBL/GenBank/DDBJ databases">
        <title>Complete genome sequence of a benzo[a]pyrene-degrading bacterium Altererythrobacter epoxidivorans CGMCC 1.7731T.</title>
        <authorList>
            <person name="Li Z."/>
            <person name="Cheng H."/>
            <person name="Huo Y."/>
            <person name="Xu X."/>
        </authorList>
    </citation>
    <scope>NUCLEOTIDE SEQUENCE [LARGE SCALE GENOMIC DNA]</scope>
    <source>
        <strain evidence="5 6">CGMCC 1.7731</strain>
    </source>
</reference>
<evidence type="ECO:0000259" key="3">
    <source>
        <dbReference type="Pfam" id="PF00149"/>
    </source>
</evidence>
<accession>A0A0M3TAZ3</accession>
<dbReference type="SUPFAM" id="SSF55816">
    <property type="entry name" value="5'-nucleotidase (syn. UDP-sugar hydrolase), C-terminal domain"/>
    <property type="match status" value="1"/>
</dbReference>
<feature type="domain" description="Calcineurin-like phosphoesterase" evidence="3">
    <location>
        <begin position="35"/>
        <end position="291"/>
    </location>
</feature>
<dbReference type="AlphaFoldDB" id="A0A0M3TAZ3"/>
<proteinExistence type="inferred from homology"/>
<feature type="chain" id="PRO_5005732008" evidence="2">
    <location>
        <begin position="29"/>
        <end position="569"/>
    </location>
</feature>
<dbReference type="RefSeq" id="WP_061926609.1">
    <property type="nucleotide sequence ID" value="NZ_CP012669.1"/>
</dbReference>
<sequence length="569" mass="60176">MSRPIKKLAPAILSALFLTACTTVPAPAPEPVEVRLIGLNDFHGNLEPQRRALKLAHGDGSVEEVQVGGLAAYSAVVKSLRQQSENSIVIAAGDMISASPLVSSLFLDEPTVTGLSAMGLDYSAVGNHEFDRGWRELKRMQDGGCEKLANREPCQVEPFAGASYQILSASTVFEKDGAPLFPGSAIETFGEGENAVSVGIIGLTLEDTPNLVTPSGVEGLRFMDEADAINAEVTKLAGKGVDAFVVAIHQGLYSNLPYDAPGCDGINGSLLDILARLDPRIDVVLSGHTHQFYVCEYGEIDATRPFVVTSAGYGGAFVTDVALTIDPVANDVTAKSARNVVVRADGSTVNSLDRDAAAYVAKYVDASNTAAGRVVGKVTGDGRYRKTASEETPLGNAIADAQLFATREAGAQLALMNNSGIRAALTPRGDGTVTFSDIYTVQPFGNTLVTMTYTGEQLLALFEQQFDDDGFIQTFSPSQGFRLTYDLDRPVGSRVVSVTLDGKPIDPAKTYRVTMNSFLAAGGDSFTVFKDGADATVGPVDLDAFEAWLEQADVIALPAEGRVVNLTKN</sequence>
<dbReference type="GO" id="GO:0008253">
    <property type="term" value="F:5'-nucleotidase activity"/>
    <property type="evidence" value="ECO:0007669"/>
    <property type="project" value="UniProtKB-EC"/>
</dbReference>
<dbReference type="InterPro" id="IPR006179">
    <property type="entry name" value="5_nucleotidase/apyrase"/>
</dbReference>
<keyword evidence="2" id="KW-0547">Nucleotide-binding</keyword>